<dbReference type="InterPro" id="IPR011704">
    <property type="entry name" value="ATPase_dyneun-rel_AAA"/>
</dbReference>
<name>A0ABX7Y4R2_9ACTN</name>
<feature type="domain" description="AAA+ ATPase" evidence="1">
    <location>
        <begin position="401"/>
        <end position="562"/>
    </location>
</feature>
<dbReference type="SMART" id="SM00382">
    <property type="entry name" value="AAA"/>
    <property type="match status" value="1"/>
</dbReference>
<accession>A0ABX7Y4R2</accession>
<dbReference type="Pfam" id="PF07728">
    <property type="entry name" value="AAA_5"/>
    <property type="match status" value="1"/>
</dbReference>
<dbReference type="SUPFAM" id="SSF52540">
    <property type="entry name" value="P-loop containing nucleoside triphosphate hydrolases"/>
    <property type="match status" value="1"/>
</dbReference>
<organism evidence="2 3">
    <name type="scientific">Arachnia rubra</name>
    <dbReference type="NCBI Taxonomy" id="1547448"/>
    <lineage>
        <taxon>Bacteria</taxon>
        <taxon>Bacillati</taxon>
        <taxon>Actinomycetota</taxon>
        <taxon>Actinomycetes</taxon>
        <taxon>Propionibacteriales</taxon>
        <taxon>Propionibacteriaceae</taxon>
        <taxon>Arachnia</taxon>
    </lineage>
</organism>
<reference evidence="2 3" key="1">
    <citation type="submission" date="2021-03" db="EMBL/GenBank/DDBJ databases">
        <title>Human Oral Microbial Genomes.</title>
        <authorList>
            <person name="Johnston C.D."/>
            <person name="Chen T."/>
            <person name="Dewhirst F.E."/>
        </authorList>
    </citation>
    <scope>NUCLEOTIDE SEQUENCE [LARGE SCALE GENOMIC DNA]</scope>
    <source>
        <strain evidence="2 3">DSMZ 100122</strain>
    </source>
</reference>
<dbReference type="RefSeq" id="WP_212323357.1">
    <property type="nucleotide sequence ID" value="NZ_AP024463.1"/>
</dbReference>
<sequence length="670" mass="76259">MWETLNLQLTDQPREVILLAAEIVFLRDLPNRSITATKKLEDVTRILSCLRTPVSLPDEMRRSLGVEKGSFAGGVGYNQRLWKQIPWFARFVGRWAALSEGRKDAARRDPWEFHKIVMDDRNDVSNIRNALLFLVFPKVFEPISSMGHKCEIRNALAGVIDGATGDDQEAIDRDLLAIRLELFREMKQPIEWYRDPLRARWQHPKAVKTEQRAWLTRTGPDGQATINEWLGQGYVSLAAAHIKALEAGATKEQIHAQVESGYEHVEYAQRRALVEDYHAFLSLMHEGDAIIARRDDRAWVGRIAGEPYFTDEAPRLRRRVSWNRIEVPIEALPPETASLSGSPRLIVDLARVGNTIEALFDGDTPIELTSEVTLPRATDELAAEVHISTAWLDEYIDLLESRRQLIVYGPPGTGKTFIARKVARHVAGENVRIVQFHPSYSYEDFFEGLRPVVMEGSITYAVMPGPLSLLAEAAQQDPDHPYVLIIDEINRADIAKVFGELYYLLEYRGDKINLQYSPEKEFLLPKNLYFIGTMNTADRSIALVDAAIRRRFPFIEMHPSEEPVSGVLASYLQSLGHGSERADLLVELNNQLDGRLRDFQIGPSYLMRDEAATDEGLRRIWRHDILPLLEEQLFAMHDHEQIHANFSLEAIRGALLRRRQAHLSEGDDRG</sequence>
<dbReference type="CDD" id="cd00009">
    <property type="entry name" value="AAA"/>
    <property type="match status" value="1"/>
</dbReference>
<dbReference type="EMBL" id="CP072384">
    <property type="protein sequence ID" value="QUC07986.1"/>
    <property type="molecule type" value="Genomic_DNA"/>
</dbReference>
<dbReference type="PANTHER" id="PTHR37291:SF1">
    <property type="entry name" value="TYPE IV METHYL-DIRECTED RESTRICTION ENZYME ECOKMCRB SUBUNIT"/>
    <property type="match status" value="1"/>
</dbReference>
<dbReference type="InterPro" id="IPR003593">
    <property type="entry name" value="AAA+_ATPase"/>
</dbReference>
<evidence type="ECO:0000313" key="3">
    <source>
        <dbReference type="Proteomes" id="UP000678513"/>
    </source>
</evidence>
<dbReference type="Gene3D" id="3.40.50.300">
    <property type="entry name" value="P-loop containing nucleotide triphosphate hydrolases"/>
    <property type="match status" value="1"/>
</dbReference>
<dbReference type="PANTHER" id="PTHR37291">
    <property type="entry name" value="5-METHYLCYTOSINE-SPECIFIC RESTRICTION ENZYME B"/>
    <property type="match status" value="1"/>
</dbReference>
<dbReference type="InterPro" id="IPR052934">
    <property type="entry name" value="Methyl-DNA_Rec/Restrict_Enz"/>
</dbReference>
<protein>
    <submittedName>
        <fullName evidence="2">AAA family ATPase</fullName>
    </submittedName>
</protein>
<proteinExistence type="predicted"/>
<dbReference type="Proteomes" id="UP000678513">
    <property type="component" value="Chromosome"/>
</dbReference>
<gene>
    <name evidence="2" type="ORF">J5A65_13905</name>
</gene>
<evidence type="ECO:0000259" key="1">
    <source>
        <dbReference type="SMART" id="SM00382"/>
    </source>
</evidence>
<keyword evidence="3" id="KW-1185">Reference proteome</keyword>
<dbReference type="InterPro" id="IPR027417">
    <property type="entry name" value="P-loop_NTPase"/>
</dbReference>
<evidence type="ECO:0000313" key="2">
    <source>
        <dbReference type="EMBL" id="QUC07986.1"/>
    </source>
</evidence>